<keyword evidence="2" id="KW-0732">Signal</keyword>
<feature type="region of interest" description="Disordered" evidence="1">
    <location>
        <begin position="315"/>
        <end position="389"/>
    </location>
</feature>
<feature type="compositionally biased region" description="Basic and acidic residues" evidence="1">
    <location>
        <begin position="355"/>
        <end position="372"/>
    </location>
</feature>
<sequence>MMRAYTLPILLLLAACETTYTEADFKRTTVDTSECISGNCENGTGTRRYDNYAEYTGRWVDGKMVAGRYDIRWACQPEVKHPLTLDAQGNAVSGTMIRSCRNPMNGKIGRVNSFTGTFDKVYNPFTKEQINTYKSGKYIDGNGIVWEGEFDYIPVRQVHDMIGYGKTDLRYGSFVFIGAKIDEKLNEVVRGLYITEPVRPEQELRFIRARPDYLAKLRADFVDSRQQTANERAEEARSNREFFNTITAVAAGTVVLYGTARLADKANRNTMDTLTSMLKGQTQAGSPNAQLKTAPVKNAGASARTMTVAEYRRLHPASTTASGSATPTKQQSSITKTLQVATSTQSKNESLATDKATKEAERKRQNEERKAQQESAIASRKQEDENNKRNYLNAIKSQLQLRARHCPDGEGKHYVVGILPKIKPKVVSCIDVGYRVTCPGSSIGSSGTIRNFTGFSTDCYMGDTGEVHPTPSCKPAEAKVIVTSTSSCGG</sequence>
<dbReference type="EMBL" id="CU207211">
    <property type="protein sequence ID" value="CAL62947.2"/>
    <property type="molecule type" value="Genomic_DNA"/>
</dbReference>
<evidence type="ECO:0000313" key="3">
    <source>
        <dbReference type="EMBL" id="CAL62947.2"/>
    </source>
</evidence>
<feature type="region of interest" description="Disordered" evidence="1">
    <location>
        <begin position="281"/>
        <end position="300"/>
    </location>
</feature>
<evidence type="ECO:0000256" key="2">
    <source>
        <dbReference type="SAM" id="SignalP"/>
    </source>
</evidence>
<dbReference type="HOGENOM" id="CLU_556396_0_0_4"/>
<proteinExistence type="predicted"/>
<dbReference type="AlphaFoldDB" id="A4G8W0"/>
<feature type="signal peptide" evidence="2">
    <location>
        <begin position="1"/>
        <end position="23"/>
    </location>
</feature>
<dbReference type="KEGG" id="har:HEAR2833"/>
<accession>A4G8W0</accession>
<evidence type="ECO:0000313" key="4">
    <source>
        <dbReference type="Proteomes" id="UP000006697"/>
    </source>
</evidence>
<feature type="compositionally biased region" description="Low complexity" evidence="1">
    <location>
        <begin position="317"/>
        <end position="326"/>
    </location>
</feature>
<feature type="chain" id="PRO_5002669231" evidence="2">
    <location>
        <begin position="24"/>
        <end position="490"/>
    </location>
</feature>
<feature type="compositionally biased region" description="Polar residues" evidence="1">
    <location>
        <begin position="327"/>
        <end position="351"/>
    </location>
</feature>
<dbReference type="Proteomes" id="UP000006697">
    <property type="component" value="Chromosome"/>
</dbReference>
<dbReference type="eggNOG" id="ENOG502ZHQ2">
    <property type="taxonomic scope" value="Bacteria"/>
</dbReference>
<reference evidence="3 4" key="1">
    <citation type="journal article" date="2007" name="PLoS Genet.">
        <title>A tale of two oxidation states: bacterial colonization of arsenic-rich environments.</title>
        <authorList>
            <person name="Muller D."/>
            <person name="Medigue C."/>
            <person name="Koechler S."/>
            <person name="Barbe V."/>
            <person name="Barakat M."/>
            <person name="Talla E."/>
            <person name="Bonnefoy V."/>
            <person name="Krin E."/>
            <person name="Arsene-Ploetze F."/>
            <person name="Carapito C."/>
            <person name="Chandler M."/>
            <person name="Cournoyer B."/>
            <person name="Cruveiller S."/>
            <person name="Dossat C."/>
            <person name="Duval S."/>
            <person name="Heymann M."/>
            <person name="Leize E."/>
            <person name="Lieutaud A."/>
            <person name="Lievremont D."/>
            <person name="Makita Y."/>
            <person name="Mangenot S."/>
            <person name="Nitschke W."/>
            <person name="Ortet P."/>
            <person name="Perdrial N."/>
            <person name="Schoepp B."/>
            <person name="Siguier N."/>
            <person name="Simeonova D.D."/>
            <person name="Rouy Z."/>
            <person name="Segurens B."/>
            <person name="Turlin E."/>
            <person name="Vallenet D."/>
            <person name="Van Dorsselaer A."/>
            <person name="Weiss S."/>
            <person name="Weissenbach J."/>
            <person name="Lett M.C."/>
            <person name="Danchin A."/>
            <person name="Bertin P.N."/>
        </authorList>
    </citation>
    <scope>NUCLEOTIDE SEQUENCE [LARGE SCALE GENOMIC DNA]</scope>
    <source>
        <strain evidence="4">ULPAs1</strain>
    </source>
</reference>
<protein>
    <submittedName>
        <fullName evidence="3">Uncharacterized protein</fullName>
    </submittedName>
</protein>
<dbReference type="PROSITE" id="PS51257">
    <property type="entry name" value="PROKAR_LIPOPROTEIN"/>
    <property type="match status" value="1"/>
</dbReference>
<keyword evidence="4" id="KW-1185">Reference proteome</keyword>
<name>A4G8W0_HERAR</name>
<organism evidence="3 4">
    <name type="scientific">Herminiimonas arsenicoxydans</name>
    <dbReference type="NCBI Taxonomy" id="204773"/>
    <lineage>
        <taxon>Bacteria</taxon>
        <taxon>Pseudomonadati</taxon>
        <taxon>Pseudomonadota</taxon>
        <taxon>Betaproteobacteria</taxon>
        <taxon>Burkholderiales</taxon>
        <taxon>Oxalobacteraceae</taxon>
        <taxon>Herminiimonas</taxon>
    </lineage>
</organism>
<feature type="compositionally biased region" description="Polar residues" evidence="1">
    <location>
        <begin position="281"/>
        <end position="291"/>
    </location>
</feature>
<gene>
    <name evidence="3" type="ordered locus">HEAR2833</name>
</gene>
<evidence type="ECO:0000256" key="1">
    <source>
        <dbReference type="SAM" id="MobiDB-lite"/>
    </source>
</evidence>